<dbReference type="SUPFAM" id="SSF52317">
    <property type="entry name" value="Class I glutamine amidotransferase-like"/>
    <property type="match status" value="1"/>
</dbReference>
<dbReference type="SUPFAM" id="SSF52266">
    <property type="entry name" value="SGNH hydrolase"/>
    <property type="match status" value="1"/>
</dbReference>
<organism evidence="9 10">
    <name type="scientific">Roseimicrobium gellanilyticum</name>
    <dbReference type="NCBI Taxonomy" id="748857"/>
    <lineage>
        <taxon>Bacteria</taxon>
        <taxon>Pseudomonadati</taxon>
        <taxon>Verrucomicrobiota</taxon>
        <taxon>Verrucomicrobiia</taxon>
        <taxon>Verrucomicrobiales</taxon>
        <taxon>Verrucomicrobiaceae</taxon>
        <taxon>Roseimicrobium</taxon>
    </lineage>
</organism>
<dbReference type="InterPro" id="IPR011042">
    <property type="entry name" value="6-blade_b-propeller_TolB-like"/>
</dbReference>
<feature type="region of interest" description="Disordered" evidence="7">
    <location>
        <begin position="517"/>
        <end position="542"/>
    </location>
</feature>
<comment type="caution">
    <text evidence="9">The sequence shown here is derived from an EMBL/GenBank/DDBJ whole genome shotgun (WGS) entry which is preliminary data.</text>
</comment>
<dbReference type="SUPFAM" id="SSF50952">
    <property type="entry name" value="Soluble quinoprotein glucose dehydrogenase"/>
    <property type="match status" value="1"/>
</dbReference>
<keyword evidence="5" id="KW-0186">Copper</keyword>
<evidence type="ECO:0000256" key="1">
    <source>
        <dbReference type="ARBA" id="ARBA00022448"/>
    </source>
</evidence>
<dbReference type="InterPro" id="IPR029010">
    <property type="entry name" value="ThuA-like"/>
</dbReference>
<dbReference type="GO" id="GO:0005507">
    <property type="term" value="F:copper ion binding"/>
    <property type="evidence" value="ECO:0007669"/>
    <property type="project" value="InterPro"/>
</dbReference>
<dbReference type="SUPFAM" id="SSF49503">
    <property type="entry name" value="Cupredoxins"/>
    <property type="match status" value="1"/>
</dbReference>
<dbReference type="SMART" id="SM00607">
    <property type="entry name" value="FTP"/>
    <property type="match status" value="1"/>
</dbReference>
<evidence type="ECO:0000256" key="4">
    <source>
        <dbReference type="ARBA" id="ARBA00022982"/>
    </source>
</evidence>
<evidence type="ECO:0000259" key="8">
    <source>
        <dbReference type="SMART" id="SM00607"/>
    </source>
</evidence>
<evidence type="ECO:0000256" key="5">
    <source>
        <dbReference type="ARBA" id="ARBA00023008"/>
    </source>
</evidence>
<evidence type="ECO:0000313" key="9">
    <source>
        <dbReference type="EMBL" id="RBP43607.1"/>
    </source>
</evidence>
<accession>A0A366HM00</accession>
<dbReference type="CDD" id="cd04233">
    <property type="entry name" value="Auracyanin"/>
    <property type="match status" value="1"/>
</dbReference>
<dbReference type="Pfam" id="PF22633">
    <property type="entry name" value="F5_F8_type_C_2"/>
    <property type="match status" value="1"/>
</dbReference>
<keyword evidence="2" id="KW-0479">Metal-binding</keyword>
<evidence type="ECO:0000256" key="7">
    <source>
        <dbReference type="SAM" id="MobiDB-lite"/>
    </source>
</evidence>
<dbReference type="Gene3D" id="3.40.50.880">
    <property type="match status" value="1"/>
</dbReference>
<dbReference type="Pfam" id="PF00127">
    <property type="entry name" value="Copper-bind"/>
    <property type="match status" value="1"/>
</dbReference>
<dbReference type="Gene3D" id="2.120.10.30">
    <property type="entry name" value="TolB, C-terminal domain"/>
    <property type="match status" value="1"/>
</dbReference>
<dbReference type="PANTHER" id="PTHR33546">
    <property type="entry name" value="LARGE, MULTIFUNCTIONAL SECRETED PROTEIN-RELATED"/>
    <property type="match status" value="1"/>
</dbReference>
<dbReference type="InterPro" id="IPR028871">
    <property type="entry name" value="BlueCu_1_BS"/>
</dbReference>
<dbReference type="InterPro" id="IPR008972">
    <property type="entry name" value="Cupredoxin"/>
</dbReference>
<dbReference type="InterPro" id="IPR013428">
    <property type="entry name" value="Membrane-bound_put_N"/>
</dbReference>
<evidence type="ECO:0000256" key="6">
    <source>
        <dbReference type="ARBA" id="ARBA00023157"/>
    </source>
</evidence>
<dbReference type="InterPro" id="IPR000923">
    <property type="entry name" value="BlueCu_1"/>
</dbReference>
<sequence>MTSLSRFAGFLTRTLLVLTVSAGLAGAAPLVFEGTEGPGKGKHIVFLAGDHEYRSEESLPALARILARHLGFKCTVLFDIDSQGDIVAGEVSNMPGIEALDTADLAVVFLRFQNFPAEQMKHFDAYINRGGPVVGLRTATHGFKIPKDGAFAKYSYDYKGKDYELGFGHQVLGQTWVGHYGTNHKQSTRIAIAPDKASHPILRGVKDVWVQVGGYVGKPTSGEVLTTAQPLNGMTPESPADATKPPMPSEWTRTYKSASGKEARVFTTLYGTSEDITNDGYRRLVVNGILWAVGLEDRIKPDLDIAFVGPFEPNTFGGGAYARGIKPEMYAAYDSQIPANHHTSAPAKPKVADKSETTKPAPAVAAPAPLVTGKPARFVRIEIPGESETLTLAEVEVIVGGKNIAPSGKATQSSASNGGVPQRAVDGNKNPDWGKAGQTHTQENKPNPWWELDLGTAMDIEKVSIWNRAGFTGRLDAFTLRLLDADRKDVFVATKIEAPESMTIDIKDKGKLTYLTFDGKPGKPASKAGRSGGQPSGPPEPVMVEVPVGYKDVLPFAFKKGDVVAILGNGLPERMQHDGWMETVLQSQLTDQQVRFRNMTTSGDRPNSYPRSPGQISMATYLQHVKADVVFGFFGYNESFDNKPDAYKAQLLEFVKKTRGTKPNGKSFPRIVLFSPIAHEDTRNPNVPDGKAHNVQLEAYTKATKAAAAEAGVGFVDLYHPSLELFKAAKEPLTINGVHLTDEGNRQLAEVIGTALLGKPVSTSASLDQLREAVLDKSYHWYQRYHASDGNDVWGSRSTLAFVDGQTNGVVLQHELSMLDVMTANRDERVWARIKGGDKKVDDSNVPTPIPVKSNVGGGSKSSSAQKEGLLKYVSGEEGIEHLAVRKGFEVQLFADEKRFPELANPVQIQFDTKGRLWVAVWPDYPKWEPLKESRDALVIFHDDNNDGKADRTTEFAKVNNPLGFEFWNGGVLVTRQSELLFLKDTDGDDKADVRIIMLQGLDSSDTHHGANNLIFGPDGGIYWQSGVFMQHNHEHPWGPSLQASASAMYRFDPRRFTISKHADNSPNPHGTSFDYWGYQYATDGTGGRAFQVRPEGNSFKMYELLKKEVRPVTASEVVSSQHFPEEMQGDFLICNVIGFLGVKQYKLERDADKATVWGEPSGEELTVKVTQADGTVGEEKSRGFLMSGDKNFRPSDVVFAPDGSLYMADWHNVIIGHMQHNVRDPNRDKAHGRIYRITATGRALQKPVAIAGQPIPALLENLKHPTDSIRHRTRVELSARDSKEVIAATKEWIKQFDPNKKEDAHHLLEALWLYQQHNVRNVELLGQLLKSPEPHARNAAHVVQHFWYNVESTFHGGVIAGEEEVKAQKSGIISDTPELTTIRIATVPERMMYDVKEITVKPNKKVKLTFANPDFMPHNILLVNPGKLDEIANKALTMGAQGFETGFIPESKDILWHSKLLDHGKEQIIEFTTPEKPGDYPYVCSFPGHSIIMRGVLKVK</sequence>
<dbReference type="Proteomes" id="UP000253426">
    <property type="component" value="Unassembled WGS sequence"/>
</dbReference>
<dbReference type="OrthoDB" id="174301at2"/>
<dbReference type="NCBIfam" id="TIGR02604">
    <property type="entry name" value="Piru_Ver_Nterm"/>
    <property type="match status" value="1"/>
</dbReference>
<feature type="domain" description="Fucolectin tachylectin-4 pentraxin-1" evidence="8">
    <location>
        <begin position="401"/>
        <end position="513"/>
    </location>
</feature>
<evidence type="ECO:0000313" key="10">
    <source>
        <dbReference type="Proteomes" id="UP000253426"/>
    </source>
</evidence>
<dbReference type="GO" id="GO:0009055">
    <property type="term" value="F:electron transfer activity"/>
    <property type="evidence" value="ECO:0007669"/>
    <property type="project" value="InterPro"/>
</dbReference>
<dbReference type="InterPro" id="IPR006585">
    <property type="entry name" value="FTP1"/>
</dbReference>
<dbReference type="PROSITE" id="PS00196">
    <property type="entry name" value="COPPER_BLUE"/>
    <property type="match status" value="1"/>
</dbReference>
<dbReference type="EMBL" id="QNRR01000005">
    <property type="protein sequence ID" value="RBP43607.1"/>
    <property type="molecule type" value="Genomic_DNA"/>
</dbReference>
<name>A0A366HM00_9BACT</name>
<protein>
    <submittedName>
        <fullName evidence="9">Putative membrane-bound dehydrogenase-like protein</fullName>
    </submittedName>
</protein>
<feature type="region of interest" description="Disordered" evidence="7">
    <location>
        <begin position="226"/>
        <end position="248"/>
    </location>
</feature>
<dbReference type="InterPro" id="IPR008979">
    <property type="entry name" value="Galactose-bd-like_sf"/>
</dbReference>
<dbReference type="InterPro" id="IPR013830">
    <property type="entry name" value="SGNH_hydro"/>
</dbReference>
<dbReference type="RefSeq" id="WP_113959099.1">
    <property type="nucleotide sequence ID" value="NZ_QNRR01000005.1"/>
</dbReference>
<dbReference type="CDD" id="cd01834">
    <property type="entry name" value="SGNH_hydrolase_like_2"/>
    <property type="match status" value="1"/>
</dbReference>
<dbReference type="InterPro" id="IPR036514">
    <property type="entry name" value="SGNH_hydro_sf"/>
</dbReference>
<dbReference type="InterPro" id="IPR011041">
    <property type="entry name" value="Quinoprot_gluc/sorb_DH_b-prop"/>
</dbReference>
<dbReference type="Pfam" id="PF13472">
    <property type="entry name" value="Lipase_GDSL_2"/>
    <property type="match status" value="1"/>
</dbReference>
<dbReference type="SUPFAM" id="SSF49785">
    <property type="entry name" value="Galactose-binding domain-like"/>
    <property type="match status" value="1"/>
</dbReference>
<dbReference type="Gene3D" id="2.60.40.420">
    <property type="entry name" value="Cupredoxins - blue copper proteins"/>
    <property type="match status" value="1"/>
</dbReference>
<dbReference type="Pfam" id="PF06283">
    <property type="entry name" value="ThuA"/>
    <property type="match status" value="1"/>
</dbReference>
<feature type="region of interest" description="Disordered" evidence="7">
    <location>
        <begin position="340"/>
        <end position="366"/>
    </location>
</feature>
<dbReference type="PANTHER" id="PTHR33546:SF1">
    <property type="entry name" value="LARGE, MULTIFUNCTIONAL SECRETED PROTEIN"/>
    <property type="match status" value="1"/>
</dbReference>
<dbReference type="Gene3D" id="2.60.120.260">
    <property type="entry name" value="Galactose-binding domain-like"/>
    <property type="match status" value="1"/>
</dbReference>
<dbReference type="InterPro" id="IPR055557">
    <property type="entry name" value="DUF7133"/>
</dbReference>
<keyword evidence="6" id="KW-1015">Disulfide bond</keyword>
<keyword evidence="4" id="KW-0249">Electron transport</keyword>
<keyword evidence="1" id="KW-0813">Transport</keyword>
<gene>
    <name evidence="9" type="ORF">DES53_1055</name>
</gene>
<dbReference type="Gene3D" id="3.40.50.1110">
    <property type="entry name" value="SGNH hydrolase"/>
    <property type="match status" value="1"/>
</dbReference>
<dbReference type="InterPro" id="IPR029062">
    <property type="entry name" value="Class_I_gatase-like"/>
</dbReference>
<dbReference type="Pfam" id="PF23500">
    <property type="entry name" value="DUF7133"/>
    <property type="match status" value="1"/>
</dbReference>
<evidence type="ECO:0000256" key="2">
    <source>
        <dbReference type="ARBA" id="ARBA00022723"/>
    </source>
</evidence>
<evidence type="ECO:0000256" key="3">
    <source>
        <dbReference type="ARBA" id="ARBA00022837"/>
    </source>
</evidence>
<feature type="compositionally biased region" description="Polar residues" evidence="7">
    <location>
        <begin position="409"/>
        <end position="419"/>
    </location>
</feature>
<reference evidence="9 10" key="1">
    <citation type="submission" date="2018-06" db="EMBL/GenBank/DDBJ databases">
        <title>Genomic Encyclopedia of Type Strains, Phase IV (KMG-IV): sequencing the most valuable type-strain genomes for metagenomic binning, comparative biology and taxonomic classification.</title>
        <authorList>
            <person name="Goeker M."/>
        </authorList>
    </citation>
    <scope>NUCLEOTIDE SEQUENCE [LARGE SCALE GENOMIC DNA]</scope>
    <source>
        <strain evidence="9 10">DSM 25532</strain>
    </source>
</reference>
<dbReference type="GO" id="GO:0016788">
    <property type="term" value="F:hydrolase activity, acting on ester bonds"/>
    <property type="evidence" value="ECO:0007669"/>
    <property type="project" value="UniProtKB-ARBA"/>
</dbReference>
<feature type="region of interest" description="Disordered" evidence="7">
    <location>
        <begin position="406"/>
        <end position="449"/>
    </location>
</feature>
<feature type="region of interest" description="Disordered" evidence="7">
    <location>
        <begin position="842"/>
        <end position="864"/>
    </location>
</feature>
<keyword evidence="10" id="KW-1185">Reference proteome</keyword>
<keyword evidence="3" id="KW-0106">Calcium</keyword>
<proteinExistence type="predicted"/>